<sequence>MNDVITDENGFLCKEKTKLSSCSNHMLPRLWSVKQSHLDHPQYANWQTENARIEASKVGEAPELCESGSAFQTSYSDCKECVSDSDWKANEQLDSVFGRYIVYCNGTSSADNSPLPINTSTQLVDVPATTIIITSIPLATVTLTAEKTSTSSNDRSEALSMSSSSTTRTATKSSTESTTDLDSKTSSIAFSPTSPGTGNTLPASPSSTDTAGITPPPEPRDETSPTTPKPAPTLVVGGILSSLFFLIIIALAVYFFRRRYRPRRKSQRISQQQKEKINEMESQEDDIPEKNGRSIDLPAQELEGRPAPRAEMDVERDYVEMDTGPGYSELEVEPRASNNGTSGDNKQGEISQQKEEDGDG</sequence>
<evidence type="ECO:0000256" key="1">
    <source>
        <dbReference type="SAM" id="MobiDB-lite"/>
    </source>
</evidence>
<feature type="compositionally biased region" description="Polar residues" evidence="1">
    <location>
        <begin position="336"/>
        <end position="351"/>
    </location>
</feature>
<protein>
    <submittedName>
        <fullName evidence="3">Uncharacterized protein</fullName>
    </submittedName>
</protein>
<dbReference type="EMBL" id="MU866104">
    <property type="protein sequence ID" value="KAK4180084.1"/>
    <property type="molecule type" value="Genomic_DNA"/>
</dbReference>
<name>A0AAN7AB85_9PEZI</name>
<comment type="caution">
    <text evidence="3">The sequence shown here is derived from an EMBL/GenBank/DDBJ whole genome shotgun (WGS) entry which is preliminary data.</text>
</comment>
<dbReference type="Proteomes" id="UP001302321">
    <property type="component" value="Unassembled WGS sequence"/>
</dbReference>
<evidence type="ECO:0000256" key="2">
    <source>
        <dbReference type="SAM" id="Phobius"/>
    </source>
</evidence>
<dbReference type="AlphaFoldDB" id="A0AAN7AB85"/>
<organism evidence="3 4">
    <name type="scientific">Triangularia setosa</name>
    <dbReference type="NCBI Taxonomy" id="2587417"/>
    <lineage>
        <taxon>Eukaryota</taxon>
        <taxon>Fungi</taxon>
        <taxon>Dikarya</taxon>
        <taxon>Ascomycota</taxon>
        <taxon>Pezizomycotina</taxon>
        <taxon>Sordariomycetes</taxon>
        <taxon>Sordariomycetidae</taxon>
        <taxon>Sordariales</taxon>
        <taxon>Podosporaceae</taxon>
        <taxon>Triangularia</taxon>
    </lineage>
</organism>
<keyword evidence="2" id="KW-0812">Transmembrane</keyword>
<dbReference type="PANTHER" id="PTHR38122">
    <property type="entry name" value="GLYCOPROTEIN X"/>
    <property type="match status" value="1"/>
</dbReference>
<feature type="compositionally biased region" description="Low complexity" evidence="1">
    <location>
        <begin position="160"/>
        <end position="178"/>
    </location>
</feature>
<reference evidence="3" key="2">
    <citation type="submission" date="2023-05" db="EMBL/GenBank/DDBJ databases">
        <authorList>
            <consortium name="Lawrence Berkeley National Laboratory"/>
            <person name="Steindorff A."/>
            <person name="Hensen N."/>
            <person name="Bonometti L."/>
            <person name="Westerberg I."/>
            <person name="Brannstrom I.O."/>
            <person name="Guillou S."/>
            <person name="Cros-Aarteil S."/>
            <person name="Calhoun S."/>
            <person name="Haridas S."/>
            <person name="Kuo A."/>
            <person name="Mondo S."/>
            <person name="Pangilinan J."/>
            <person name="Riley R."/>
            <person name="Labutti K."/>
            <person name="Andreopoulos B."/>
            <person name="Lipzen A."/>
            <person name="Chen C."/>
            <person name="Yanf M."/>
            <person name="Daum C."/>
            <person name="Ng V."/>
            <person name="Clum A."/>
            <person name="Ohm R."/>
            <person name="Martin F."/>
            <person name="Silar P."/>
            <person name="Natvig D."/>
            <person name="Lalanne C."/>
            <person name="Gautier V."/>
            <person name="Ament-Velasquez S.L."/>
            <person name="Kruys A."/>
            <person name="Hutchinson M.I."/>
            <person name="Powell A.J."/>
            <person name="Barry K."/>
            <person name="Miller A.N."/>
            <person name="Grigoriev I.V."/>
            <person name="Debuchy R."/>
            <person name="Gladieux P."/>
            <person name="Thoren M.H."/>
            <person name="Johannesson H."/>
        </authorList>
    </citation>
    <scope>NUCLEOTIDE SEQUENCE</scope>
    <source>
        <strain evidence="3">CBS 892.96</strain>
    </source>
</reference>
<accession>A0AAN7AB85</accession>
<evidence type="ECO:0000313" key="3">
    <source>
        <dbReference type="EMBL" id="KAK4180084.1"/>
    </source>
</evidence>
<feature type="compositionally biased region" description="Basic and acidic residues" evidence="1">
    <location>
        <begin position="302"/>
        <end position="319"/>
    </location>
</feature>
<feature type="transmembrane region" description="Helical" evidence="2">
    <location>
        <begin position="234"/>
        <end position="256"/>
    </location>
</feature>
<keyword evidence="4" id="KW-1185">Reference proteome</keyword>
<dbReference type="PANTHER" id="PTHR38122:SF1">
    <property type="entry name" value="GLYCOPROTEIN X"/>
    <property type="match status" value="1"/>
</dbReference>
<proteinExistence type="predicted"/>
<gene>
    <name evidence="3" type="ORF">QBC36DRAFT_375363</name>
</gene>
<keyword evidence="2" id="KW-0472">Membrane</keyword>
<reference evidence="3" key="1">
    <citation type="journal article" date="2023" name="Mol. Phylogenet. Evol.">
        <title>Genome-scale phylogeny and comparative genomics of the fungal order Sordariales.</title>
        <authorList>
            <person name="Hensen N."/>
            <person name="Bonometti L."/>
            <person name="Westerberg I."/>
            <person name="Brannstrom I.O."/>
            <person name="Guillou S."/>
            <person name="Cros-Aarteil S."/>
            <person name="Calhoun S."/>
            <person name="Haridas S."/>
            <person name="Kuo A."/>
            <person name="Mondo S."/>
            <person name="Pangilinan J."/>
            <person name="Riley R."/>
            <person name="LaButti K."/>
            <person name="Andreopoulos B."/>
            <person name="Lipzen A."/>
            <person name="Chen C."/>
            <person name="Yan M."/>
            <person name="Daum C."/>
            <person name="Ng V."/>
            <person name="Clum A."/>
            <person name="Steindorff A."/>
            <person name="Ohm R.A."/>
            <person name="Martin F."/>
            <person name="Silar P."/>
            <person name="Natvig D.O."/>
            <person name="Lalanne C."/>
            <person name="Gautier V."/>
            <person name="Ament-Velasquez S.L."/>
            <person name="Kruys A."/>
            <person name="Hutchinson M.I."/>
            <person name="Powell A.J."/>
            <person name="Barry K."/>
            <person name="Miller A.N."/>
            <person name="Grigoriev I.V."/>
            <person name="Debuchy R."/>
            <person name="Gladieux P."/>
            <person name="Hiltunen Thoren M."/>
            <person name="Johannesson H."/>
        </authorList>
    </citation>
    <scope>NUCLEOTIDE SEQUENCE</scope>
    <source>
        <strain evidence="3">CBS 892.96</strain>
    </source>
</reference>
<evidence type="ECO:0000313" key="4">
    <source>
        <dbReference type="Proteomes" id="UP001302321"/>
    </source>
</evidence>
<feature type="compositionally biased region" description="Polar residues" evidence="1">
    <location>
        <begin position="184"/>
        <end position="211"/>
    </location>
</feature>
<keyword evidence="2" id="KW-1133">Transmembrane helix</keyword>
<feature type="region of interest" description="Disordered" evidence="1">
    <location>
        <begin position="263"/>
        <end position="360"/>
    </location>
</feature>
<feature type="region of interest" description="Disordered" evidence="1">
    <location>
        <begin position="146"/>
        <end position="230"/>
    </location>
</feature>